<protein>
    <submittedName>
        <fullName evidence="1">Uncharacterized protein</fullName>
    </submittedName>
</protein>
<sequence>MELAVAALNTIIGILSGNSYYHNQSHYLIGEIVSNKSSICREVSLALQTVIRLFPRRYSGNKRDVSEFDDTKQSDKKRVSRDDEYYMIVSNITEVGAIKNFSKVDTMLLHADGDVTLHKLVYYEQGRSETSGGVSLVCDASDGMHGGTKAKMASMIQRYYETKEPYGVYGRVFFTWCSSVSDLPLAKTQSYTNIASLAHFAYATASLFRKQYEFRYLAHTSDFHNKHKEKFDREPRLIEELEKKNITTLPTYSDSLNHSDIQTNGIDDGKDDDNVSPFKLLQALLADWWKASNTTEHHLKGIRRKVVQNLSKSIWSIKIIRVIFQLMSIHLDKIDQK</sequence>
<proteinExistence type="predicted"/>
<name>A0A819VVR6_9BILA</name>
<comment type="caution">
    <text evidence="1">The sequence shown here is derived from an EMBL/GenBank/DDBJ whole genome shotgun (WGS) entry which is preliminary data.</text>
</comment>
<organism evidence="1 2">
    <name type="scientific">Rotaria socialis</name>
    <dbReference type="NCBI Taxonomy" id="392032"/>
    <lineage>
        <taxon>Eukaryota</taxon>
        <taxon>Metazoa</taxon>
        <taxon>Spiralia</taxon>
        <taxon>Gnathifera</taxon>
        <taxon>Rotifera</taxon>
        <taxon>Eurotatoria</taxon>
        <taxon>Bdelloidea</taxon>
        <taxon>Philodinida</taxon>
        <taxon>Philodinidae</taxon>
        <taxon>Rotaria</taxon>
    </lineage>
</organism>
<gene>
    <name evidence="1" type="ORF">HFQ381_LOCUS1983</name>
</gene>
<reference evidence="1" key="1">
    <citation type="submission" date="2021-02" db="EMBL/GenBank/DDBJ databases">
        <authorList>
            <person name="Nowell W R."/>
        </authorList>
    </citation>
    <scope>NUCLEOTIDE SEQUENCE</scope>
</reference>
<dbReference type="AlphaFoldDB" id="A0A819VVR6"/>
<evidence type="ECO:0000313" key="2">
    <source>
        <dbReference type="Proteomes" id="UP000663851"/>
    </source>
</evidence>
<accession>A0A819VVR6</accession>
<evidence type="ECO:0000313" key="1">
    <source>
        <dbReference type="EMBL" id="CAF4115860.1"/>
    </source>
</evidence>
<dbReference type="Proteomes" id="UP000663851">
    <property type="component" value="Unassembled WGS sequence"/>
</dbReference>
<dbReference type="EMBL" id="CAJOBO010000061">
    <property type="protein sequence ID" value="CAF4115860.1"/>
    <property type="molecule type" value="Genomic_DNA"/>
</dbReference>